<comment type="caution">
    <text evidence="2">The sequence shown here is derived from an EMBL/GenBank/DDBJ whole genome shotgun (WGS) entry which is preliminary data.</text>
</comment>
<dbReference type="EMBL" id="QCYY01001403">
    <property type="protein sequence ID" value="ROT78269.1"/>
    <property type="molecule type" value="Genomic_DNA"/>
</dbReference>
<evidence type="ECO:0000313" key="3">
    <source>
        <dbReference type="Proteomes" id="UP000283509"/>
    </source>
</evidence>
<sequence length="128" mass="13684">MGNCCCTTCLRPLRWTEGVRKEWLSRVPGVSEEGAADPLRSAEPLDDGPLTGTHSREEIESLIRARCDLGCPPSKDDLAKLLPPRTHPPATPPPSPSPHRLPPPAAASFFSPVCSVSLLPSYSLTSSS</sequence>
<reference evidence="2 3" key="2">
    <citation type="submission" date="2019-01" db="EMBL/GenBank/DDBJ databases">
        <title>The decoding of complex shrimp genome reveals the adaptation for benthos swimmer, frequently molting mechanism and breeding impact on genome.</title>
        <authorList>
            <person name="Sun Y."/>
            <person name="Gao Y."/>
            <person name="Yu Y."/>
        </authorList>
    </citation>
    <scope>NUCLEOTIDE SEQUENCE [LARGE SCALE GENOMIC DNA]</scope>
    <source>
        <tissue evidence="2">Muscle</tissue>
    </source>
</reference>
<feature type="compositionally biased region" description="Pro residues" evidence="1">
    <location>
        <begin position="85"/>
        <end position="104"/>
    </location>
</feature>
<evidence type="ECO:0000313" key="2">
    <source>
        <dbReference type="EMBL" id="ROT78269.1"/>
    </source>
</evidence>
<dbReference type="AlphaFoldDB" id="A0A3R7SW96"/>
<evidence type="ECO:0000256" key="1">
    <source>
        <dbReference type="SAM" id="MobiDB-lite"/>
    </source>
</evidence>
<protein>
    <submittedName>
        <fullName evidence="2">Uncharacterized protein</fullName>
    </submittedName>
</protein>
<keyword evidence="3" id="KW-1185">Reference proteome</keyword>
<proteinExistence type="predicted"/>
<gene>
    <name evidence="2" type="ORF">C7M84_002999</name>
</gene>
<accession>A0A3R7SW96</accession>
<organism evidence="2 3">
    <name type="scientific">Penaeus vannamei</name>
    <name type="common">Whiteleg shrimp</name>
    <name type="synonym">Litopenaeus vannamei</name>
    <dbReference type="NCBI Taxonomy" id="6689"/>
    <lineage>
        <taxon>Eukaryota</taxon>
        <taxon>Metazoa</taxon>
        <taxon>Ecdysozoa</taxon>
        <taxon>Arthropoda</taxon>
        <taxon>Crustacea</taxon>
        <taxon>Multicrustacea</taxon>
        <taxon>Malacostraca</taxon>
        <taxon>Eumalacostraca</taxon>
        <taxon>Eucarida</taxon>
        <taxon>Decapoda</taxon>
        <taxon>Dendrobranchiata</taxon>
        <taxon>Penaeoidea</taxon>
        <taxon>Penaeidae</taxon>
        <taxon>Penaeus</taxon>
    </lineage>
</organism>
<dbReference type="OrthoDB" id="10062605at2759"/>
<reference evidence="2 3" key="1">
    <citation type="submission" date="2018-04" db="EMBL/GenBank/DDBJ databases">
        <authorList>
            <person name="Zhang X."/>
            <person name="Yuan J."/>
            <person name="Li F."/>
            <person name="Xiang J."/>
        </authorList>
    </citation>
    <scope>NUCLEOTIDE SEQUENCE [LARGE SCALE GENOMIC DNA]</scope>
    <source>
        <tissue evidence="2">Muscle</tissue>
    </source>
</reference>
<feature type="region of interest" description="Disordered" evidence="1">
    <location>
        <begin position="26"/>
        <end position="54"/>
    </location>
</feature>
<feature type="region of interest" description="Disordered" evidence="1">
    <location>
        <begin position="75"/>
        <end position="104"/>
    </location>
</feature>
<dbReference type="Proteomes" id="UP000283509">
    <property type="component" value="Unassembled WGS sequence"/>
</dbReference>
<name>A0A3R7SW96_PENVA</name>